<comment type="pathway">
    <text evidence="1">Amino-acid biosynthesis; L-proline biosynthesis; L-glutamate 5-semialdehyde from L-glutamate: step 2/2.</text>
</comment>
<reference evidence="10" key="1">
    <citation type="journal article" date="2020" name="bioRxiv">
        <title>Comparative genomics of Chlamydomonas.</title>
        <authorList>
            <person name="Craig R.J."/>
            <person name="Hasan A.R."/>
            <person name="Ness R.W."/>
            <person name="Keightley P.D."/>
        </authorList>
    </citation>
    <scope>NUCLEOTIDE SEQUENCE</scope>
    <source>
        <strain evidence="10">SAG 7.73</strain>
    </source>
</reference>
<keyword evidence="11" id="KW-1185">Reference proteome</keyword>
<dbReference type="UniPathway" id="UPA00098">
    <property type="reaction ID" value="UER00360"/>
</dbReference>
<evidence type="ECO:0000256" key="6">
    <source>
        <dbReference type="ARBA" id="ARBA00023002"/>
    </source>
</evidence>
<dbReference type="EC" id="1.2.1.41" evidence="2"/>
<dbReference type="AlphaFoldDB" id="A0A835TK80"/>
<evidence type="ECO:0000313" key="11">
    <source>
        <dbReference type="Proteomes" id="UP000650467"/>
    </source>
</evidence>
<dbReference type="Pfam" id="PF00171">
    <property type="entry name" value="Aldedh"/>
    <property type="match status" value="1"/>
</dbReference>
<evidence type="ECO:0000256" key="8">
    <source>
        <dbReference type="SAM" id="MobiDB-lite"/>
    </source>
</evidence>
<keyword evidence="3" id="KW-0028">Amino-acid biosynthesis</keyword>
<dbReference type="Gene3D" id="3.40.605.10">
    <property type="entry name" value="Aldehyde Dehydrogenase, Chain A, domain 1"/>
    <property type="match status" value="1"/>
</dbReference>
<evidence type="ECO:0000256" key="3">
    <source>
        <dbReference type="ARBA" id="ARBA00022605"/>
    </source>
</evidence>
<sequence>MGLLVDRFGKPVAFREGVAAARKIIVQVAISSVANQDGQGISLALLGTVTDQLQLLASLGYDLQLVLSGDKATCDKAAHAVQNLLKLKEPVVVVPVEHGGEEEGQLADAAVKASAAKLLVYLSGSKGVEGADGRVARVYQPPAGAAAPPPTAPSLVGAAWALAGGFKCPVVLASMAEQDVLLRVVAGQDVGTVVDPAAAEAAGGSKAAATASSARDMAVRARTASRQLQALSSEERSRLLLKVADALLAAQDDILKANALDVQEAQGKISESLMQRLVLKPAKIAQLAEGIRAIAAQEEPLGRLLRKVEVAEGLILDKVTVPIGVLLVIFEARPDALPQIASLAIRSGNGLLLKGGKEATHSNAALHKVIVGALGPMGADLIALVTSREEIESLLALDDVVDLVIPRGSNALVSHIKRNTRIPVLGHADGICHVYVDAAADLDSAIKIVLDAKTDYPAACNAVEKVLIHKDWVAKGGVKAIYEALHNAGVAVHAGDAVKPLLPELPPPPAPRHEYSALAVTLELVDNMDVAIDHIHKYGSAHTDCIVTTDGGRAEAFLRGVDSACVFHNASTRFADGFRFGLGAEVGISTSRIHARGPVGVEGLLTTKWVLRGEGHVVAKDQGVRFTHKVLAGGSEAGGSEAGGSAGAGGTQQGGRQGGSGRRRGCVVM</sequence>
<evidence type="ECO:0000256" key="7">
    <source>
        <dbReference type="ARBA" id="ARBA00049024"/>
    </source>
</evidence>
<organism evidence="10 11">
    <name type="scientific">Chlamydomonas incerta</name>
    <dbReference type="NCBI Taxonomy" id="51695"/>
    <lineage>
        <taxon>Eukaryota</taxon>
        <taxon>Viridiplantae</taxon>
        <taxon>Chlorophyta</taxon>
        <taxon>core chlorophytes</taxon>
        <taxon>Chlorophyceae</taxon>
        <taxon>CS clade</taxon>
        <taxon>Chlamydomonadales</taxon>
        <taxon>Chlamydomonadaceae</taxon>
        <taxon>Chlamydomonas</taxon>
    </lineage>
</organism>
<dbReference type="CDD" id="cd07079">
    <property type="entry name" value="ALDH_F18-19_ProA-GPR"/>
    <property type="match status" value="1"/>
</dbReference>
<dbReference type="OrthoDB" id="1934954at2759"/>
<dbReference type="InterPro" id="IPR016161">
    <property type="entry name" value="Ald_DH/histidinol_DH"/>
</dbReference>
<dbReference type="PROSITE" id="PS01223">
    <property type="entry name" value="PROA"/>
    <property type="match status" value="1"/>
</dbReference>
<dbReference type="InterPro" id="IPR015590">
    <property type="entry name" value="Aldehyde_DH_dom"/>
</dbReference>
<keyword evidence="6" id="KW-0560">Oxidoreductase</keyword>
<dbReference type="SUPFAM" id="SSF53720">
    <property type="entry name" value="ALDH-like"/>
    <property type="match status" value="1"/>
</dbReference>
<dbReference type="NCBIfam" id="NF001221">
    <property type="entry name" value="PRK00197.1"/>
    <property type="match status" value="1"/>
</dbReference>
<proteinExistence type="inferred from homology"/>
<dbReference type="InterPro" id="IPR020593">
    <property type="entry name" value="G-glutamylP_reductase_CS"/>
</dbReference>
<evidence type="ECO:0000256" key="1">
    <source>
        <dbReference type="ARBA" id="ARBA00004985"/>
    </source>
</evidence>
<keyword evidence="4" id="KW-0641">Proline biosynthesis</keyword>
<dbReference type="GO" id="GO:0055129">
    <property type="term" value="P:L-proline biosynthetic process"/>
    <property type="evidence" value="ECO:0007669"/>
    <property type="project" value="UniProtKB-UniPathway"/>
</dbReference>
<evidence type="ECO:0000256" key="4">
    <source>
        <dbReference type="ARBA" id="ARBA00022650"/>
    </source>
</evidence>
<feature type="region of interest" description="Disordered" evidence="8">
    <location>
        <begin position="636"/>
        <end position="669"/>
    </location>
</feature>
<dbReference type="Proteomes" id="UP000650467">
    <property type="component" value="Unassembled WGS sequence"/>
</dbReference>
<dbReference type="GO" id="GO:0004350">
    <property type="term" value="F:glutamate-5-semialdehyde dehydrogenase activity"/>
    <property type="evidence" value="ECO:0007669"/>
    <property type="project" value="UniProtKB-EC"/>
</dbReference>
<protein>
    <recommendedName>
        <fullName evidence="2">glutamate-5-semialdehyde dehydrogenase</fullName>
        <ecNumber evidence="2">1.2.1.41</ecNumber>
    </recommendedName>
</protein>
<dbReference type="NCBIfam" id="TIGR00407">
    <property type="entry name" value="proA"/>
    <property type="match status" value="1"/>
</dbReference>
<evidence type="ECO:0000256" key="5">
    <source>
        <dbReference type="ARBA" id="ARBA00022857"/>
    </source>
</evidence>
<keyword evidence="5" id="KW-0521">NADP</keyword>
<dbReference type="InterPro" id="IPR016162">
    <property type="entry name" value="Ald_DH_N"/>
</dbReference>
<dbReference type="InterPro" id="IPR000965">
    <property type="entry name" value="GPR_dom"/>
</dbReference>
<feature type="domain" description="Aldehyde dehydrogenase" evidence="9">
    <location>
        <begin position="192"/>
        <end position="484"/>
    </location>
</feature>
<dbReference type="Gene3D" id="3.40.309.10">
    <property type="entry name" value="Aldehyde Dehydrogenase, Chain A, domain 2"/>
    <property type="match status" value="1"/>
</dbReference>
<evidence type="ECO:0000313" key="10">
    <source>
        <dbReference type="EMBL" id="KAG2440046.1"/>
    </source>
</evidence>
<evidence type="ECO:0000259" key="9">
    <source>
        <dbReference type="Pfam" id="PF00171"/>
    </source>
</evidence>
<dbReference type="PANTHER" id="PTHR11063:SF8">
    <property type="entry name" value="DELTA-1-PYRROLINE-5-CARBOXYLATE SYNTHASE"/>
    <property type="match status" value="1"/>
</dbReference>
<dbReference type="HAMAP" id="MF_00412">
    <property type="entry name" value="ProA"/>
    <property type="match status" value="1"/>
</dbReference>
<accession>A0A835TK80</accession>
<comment type="catalytic activity">
    <reaction evidence="7">
        <text>L-glutamate 5-semialdehyde + phosphate + NADP(+) = L-glutamyl 5-phosphate + NADPH + H(+)</text>
        <dbReference type="Rhea" id="RHEA:19541"/>
        <dbReference type="ChEBI" id="CHEBI:15378"/>
        <dbReference type="ChEBI" id="CHEBI:43474"/>
        <dbReference type="ChEBI" id="CHEBI:57783"/>
        <dbReference type="ChEBI" id="CHEBI:58066"/>
        <dbReference type="ChEBI" id="CHEBI:58274"/>
        <dbReference type="ChEBI" id="CHEBI:58349"/>
        <dbReference type="EC" id="1.2.1.41"/>
    </reaction>
</comment>
<dbReference type="InterPro" id="IPR016163">
    <property type="entry name" value="Ald_DH_C"/>
</dbReference>
<comment type="caution">
    <text evidence="10">The sequence shown here is derived from an EMBL/GenBank/DDBJ whole genome shotgun (WGS) entry which is preliminary data.</text>
</comment>
<dbReference type="PANTHER" id="PTHR11063">
    <property type="entry name" value="GLUTAMATE SEMIALDEHYDE DEHYDROGENASE"/>
    <property type="match status" value="1"/>
</dbReference>
<dbReference type="EMBL" id="JAEHOC010000007">
    <property type="protein sequence ID" value="KAG2440046.1"/>
    <property type="molecule type" value="Genomic_DNA"/>
</dbReference>
<name>A0A835TK80_CHLIN</name>
<feature type="compositionally biased region" description="Gly residues" evidence="8">
    <location>
        <begin position="636"/>
        <end position="660"/>
    </location>
</feature>
<gene>
    <name evidence="10" type="ORF">HXX76_004161</name>
</gene>
<evidence type="ECO:0000256" key="2">
    <source>
        <dbReference type="ARBA" id="ARBA00013002"/>
    </source>
</evidence>